<keyword evidence="3 7" id="KW-0812">Transmembrane</keyword>
<dbReference type="Pfam" id="PF05875">
    <property type="entry name" value="Ceramidase"/>
    <property type="match status" value="1"/>
</dbReference>
<evidence type="ECO:0000313" key="8">
    <source>
        <dbReference type="EMBL" id="KAK9775033.1"/>
    </source>
</evidence>
<dbReference type="PANTHER" id="PTHR46187">
    <property type="entry name" value="ALKALINE CERAMIDASE 3"/>
    <property type="match status" value="1"/>
</dbReference>
<dbReference type="InterPro" id="IPR008901">
    <property type="entry name" value="ACER"/>
</dbReference>
<protein>
    <submittedName>
        <fullName evidence="8">Ceramidase-domain-containing protein</fullName>
    </submittedName>
</protein>
<keyword evidence="4" id="KW-0378">Hydrolase</keyword>
<feature type="transmembrane region" description="Helical" evidence="7">
    <location>
        <begin position="150"/>
        <end position="173"/>
    </location>
</feature>
<evidence type="ECO:0000256" key="2">
    <source>
        <dbReference type="ARBA" id="ARBA00009780"/>
    </source>
</evidence>
<feature type="transmembrane region" description="Helical" evidence="7">
    <location>
        <begin position="125"/>
        <end position="144"/>
    </location>
</feature>
<proteinExistence type="inferred from homology"/>
<keyword evidence="9" id="KW-1185">Reference proteome</keyword>
<comment type="caution">
    <text evidence="8">The sequence shown here is derived from an EMBL/GenBank/DDBJ whole genome shotgun (WGS) entry which is preliminary data.</text>
</comment>
<evidence type="ECO:0000256" key="5">
    <source>
        <dbReference type="ARBA" id="ARBA00022989"/>
    </source>
</evidence>
<accession>A0ABR2XMJ9</accession>
<comment type="similarity">
    <text evidence="2">Belongs to the alkaline ceramidase family.</text>
</comment>
<dbReference type="PANTHER" id="PTHR46187:SF1">
    <property type="entry name" value="ALKALINE PHYTOCERAMIDASE"/>
    <property type="match status" value="1"/>
</dbReference>
<keyword evidence="5 7" id="KW-1133">Transmembrane helix</keyword>
<sequence>MGHHNHHFAGDTYAQTGVWGSPTSKANFCEEDYAITRFVAEFINSLSNLTYVYFALKYPGHSGEGTWALGRLDSLSIALLLVGVTSTAFHATLLQAPQLTDDLSMILLAGTLLQKVYCHGRPRHVALLVSASIWLPTSIAALIYVRSGNILIHVYIFTALVALIGSRLLYLIYCQRRSEQETTMLGSRFWKGVAFLALAYTVWNIDLEICSQLRAVRQRVGLPWAWLLELHGWWHVLTAAGAAWFIELVRILCEQDDGRLKGQGGGVRLAQRKPYAFPVSSSWHGLTAKSKADLDRIGAFR</sequence>
<evidence type="ECO:0000313" key="9">
    <source>
        <dbReference type="Proteomes" id="UP001465668"/>
    </source>
</evidence>
<reference evidence="8 9" key="1">
    <citation type="submission" date="2024-02" db="EMBL/GenBank/DDBJ databases">
        <title>First draft genome assembly of two strains of Seiridium cardinale.</title>
        <authorList>
            <person name="Emiliani G."/>
            <person name="Scali E."/>
        </authorList>
    </citation>
    <scope>NUCLEOTIDE SEQUENCE [LARGE SCALE GENOMIC DNA]</scope>
    <source>
        <strain evidence="8 9">BM-138-000479</strain>
    </source>
</reference>
<gene>
    <name evidence="8" type="ORF">SCAR479_08307</name>
</gene>
<evidence type="ECO:0000256" key="4">
    <source>
        <dbReference type="ARBA" id="ARBA00022801"/>
    </source>
</evidence>
<evidence type="ECO:0000256" key="6">
    <source>
        <dbReference type="ARBA" id="ARBA00023136"/>
    </source>
</evidence>
<evidence type="ECO:0000256" key="7">
    <source>
        <dbReference type="SAM" id="Phobius"/>
    </source>
</evidence>
<name>A0ABR2XMJ9_9PEZI</name>
<dbReference type="EMBL" id="JARVKM010000037">
    <property type="protein sequence ID" value="KAK9775033.1"/>
    <property type="molecule type" value="Genomic_DNA"/>
</dbReference>
<evidence type="ECO:0000256" key="1">
    <source>
        <dbReference type="ARBA" id="ARBA00004141"/>
    </source>
</evidence>
<comment type="subcellular location">
    <subcellularLocation>
        <location evidence="1">Membrane</location>
        <topology evidence="1">Multi-pass membrane protein</topology>
    </subcellularLocation>
</comment>
<organism evidence="8 9">
    <name type="scientific">Seiridium cardinale</name>
    <dbReference type="NCBI Taxonomy" id="138064"/>
    <lineage>
        <taxon>Eukaryota</taxon>
        <taxon>Fungi</taxon>
        <taxon>Dikarya</taxon>
        <taxon>Ascomycota</taxon>
        <taxon>Pezizomycotina</taxon>
        <taxon>Sordariomycetes</taxon>
        <taxon>Xylariomycetidae</taxon>
        <taxon>Amphisphaeriales</taxon>
        <taxon>Sporocadaceae</taxon>
        <taxon>Seiridium</taxon>
    </lineage>
</organism>
<keyword evidence="6 7" id="KW-0472">Membrane</keyword>
<feature type="transmembrane region" description="Helical" evidence="7">
    <location>
        <begin position="232"/>
        <end position="253"/>
    </location>
</feature>
<dbReference type="Proteomes" id="UP001465668">
    <property type="component" value="Unassembled WGS sequence"/>
</dbReference>
<evidence type="ECO:0000256" key="3">
    <source>
        <dbReference type="ARBA" id="ARBA00022692"/>
    </source>
</evidence>